<reference evidence="2" key="1">
    <citation type="journal article" date="2018" name="Front Microbiol 9">
        <title>Significant Enrichment and Diversity of the Staphylococcal Arginine Catabolic Mobile Element ACME in Staphylococcus epidermidis Isolates From Subgingival Peri-implantitis Sites and Periodontal Pockets.</title>
        <authorList>
            <person name="O'Connor A.M."/>
            <person name="McManus B.A."/>
            <person name="Kinnevey P.M."/>
            <person name="Brennan G.I."/>
            <person name="Fleming T.E."/>
            <person name="Cashin P.J."/>
            <person name="O'Sullivan M."/>
            <person name="Polyzois I."/>
            <person name="Coleman D.C."/>
        </authorList>
    </citation>
    <scope>NUCLEOTIDE SEQUENCE</scope>
    <source>
        <strain evidence="2">PS8TI</strain>
    </source>
</reference>
<evidence type="ECO:0000259" key="1">
    <source>
        <dbReference type="PROSITE" id="PS50994"/>
    </source>
</evidence>
<evidence type="ECO:0000313" key="2">
    <source>
        <dbReference type="EMBL" id="AXB89184.1"/>
    </source>
</evidence>
<dbReference type="AlphaFoldDB" id="A0A3G1RMC7"/>
<dbReference type="PROSITE" id="PS50994">
    <property type="entry name" value="INTEGRASE"/>
    <property type="match status" value="1"/>
</dbReference>
<dbReference type="Gene3D" id="3.30.420.10">
    <property type="entry name" value="Ribonuclease H-like superfamily/Ribonuclease H"/>
    <property type="match status" value="1"/>
</dbReference>
<dbReference type="NCBIfam" id="NF033516">
    <property type="entry name" value="transpos_IS3"/>
    <property type="match status" value="1"/>
</dbReference>
<dbReference type="PANTHER" id="PTHR46889:SF4">
    <property type="entry name" value="TRANSPOSASE INSO FOR INSERTION SEQUENCE ELEMENT IS911B-RELATED"/>
    <property type="match status" value="1"/>
</dbReference>
<dbReference type="GO" id="GO:0015074">
    <property type="term" value="P:DNA integration"/>
    <property type="evidence" value="ECO:0007669"/>
    <property type="project" value="InterPro"/>
</dbReference>
<protein>
    <submittedName>
        <fullName evidence="2">Transposase</fullName>
    </submittedName>
</protein>
<dbReference type="EMBL" id="MH188476">
    <property type="protein sequence ID" value="AXB89184.1"/>
    <property type="molecule type" value="Genomic_DNA"/>
</dbReference>
<dbReference type="GO" id="GO:0003676">
    <property type="term" value="F:nucleic acid binding"/>
    <property type="evidence" value="ECO:0007669"/>
    <property type="project" value="InterPro"/>
</dbReference>
<dbReference type="InterPro" id="IPR050900">
    <property type="entry name" value="Transposase_IS3/IS150/IS904"/>
</dbReference>
<organism evidence="2">
    <name type="scientific">Staphylococcus epidermidis</name>
    <dbReference type="NCBI Taxonomy" id="1282"/>
    <lineage>
        <taxon>Bacteria</taxon>
        <taxon>Bacillati</taxon>
        <taxon>Bacillota</taxon>
        <taxon>Bacilli</taxon>
        <taxon>Bacillales</taxon>
        <taxon>Staphylococcaceae</taxon>
        <taxon>Staphylococcus</taxon>
    </lineage>
</organism>
<accession>A0A3G1RMC7</accession>
<dbReference type="InterPro" id="IPR036397">
    <property type="entry name" value="RNaseH_sf"/>
</dbReference>
<sequence length="212" mass="24721">MINQCYTSPINHKRVQRIMQKHHLNCRVRPKKTTRIGKPYYKTDNLLQRQFKASCPMEVLTTDITYLPFGHSMLYLSSIMDIYNGEIVAYKIDDKQDQSLVNDTLNQIDIPEGCILHSDQGSVYTSYAYYQLCEEKGIIRSMSRKGTPADNAPIESFHPSLKSETFYINNELNRSNHIVIDIVEKYIKNYNNNRIQQKLGYLSPVKYRELIA</sequence>
<dbReference type="Pfam" id="PF00665">
    <property type="entry name" value="rve"/>
    <property type="match status" value="1"/>
</dbReference>
<dbReference type="SUPFAM" id="SSF53098">
    <property type="entry name" value="Ribonuclease H-like"/>
    <property type="match status" value="1"/>
</dbReference>
<proteinExistence type="predicted"/>
<dbReference type="InterPro" id="IPR012337">
    <property type="entry name" value="RNaseH-like_sf"/>
</dbReference>
<feature type="domain" description="Integrase catalytic" evidence="1">
    <location>
        <begin position="52"/>
        <end position="212"/>
    </location>
</feature>
<dbReference type="InterPro" id="IPR001584">
    <property type="entry name" value="Integrase_cat-core"/>
</dbReference>
<dbReference type="InterPro" id="IPR048020">
    <property type="entry name" value="Transpos_IS3"/>
</dbReference>
<dbReference type="Pfam" id="PF13333">
    <property type="entry name" value="rve_2"/>
    <property type="match status" value="1"/>
</dbReference>
<name>A0A3G1RMC7_STAEP</name>
<dbReference type="PANTHER" id="PTHR46889">
    <property type="entry name" value="TRANSPOSASE INSF FOR INSERTION SEQUENCE IS3B-RELATED"/>
    <property type="match status" value="1"/>
</dbReference>